<dbReference type="OrthoDB" id="5498790at2"/>
<protein>
    <submittedName>
        <fullName evidence="1">Type VI secretion, VasB, ImpH, VC_A0111</fullName>
    </submittedName>
</protein>
<dbReference type="InterPro" id="IPR010732">
    <property type="entry name" value="T6SS_TssG-like"/>
</dbReference>
<dbReference type="Proteomes" id="UP000198744">
    <property type="component" value="Unassembled WGS sequence"/>
</dbReference>
<dbReference type="Pfam" id="PF06996">
    <property type="entry name" value="T6SS_TssG"/>
    <property type="match status" value="1"/>
</dbReference>
<dbReference type="STRING" id="43775.SAMN04489760_10425"/>
<reference evidence="1 2" key="1">
    <citation type="submission" date="2016-10" db="EMBL/GenBank/DDBJ databases">
        <authorList>
            <person name="de Groot N.N."/>
        </authorList>
    </citation>
    <scope>NUCLEOTIDE SEQUENCE [LARGE SCALE GENOMIC DNA]</scope>
    <source>
        <strain evidence="1 2">DSM 8423</strain>
    </source>
</reference>
<keyword evidence="2" id="KW-1185">Reference proteome</keyword>
<accession>A0A1H7VK02</accession>
<dbReference type="AlphaFoldDB" id="A0A1H7VK02"/>
<evidence type="ECO:0000313" key="2">
    <source>
        <dbReference type="Proteomes" id="UP000198744"/>
    </source>
</evidence>
<dbReference type="EMBL" id="FOBS01000004">
    <property type="protein sequence ID" value="SEM09500.1"/>
    <property type="molecule type" value="Genomic_DNA"/>
</dbReference>
<proteinExistence type="predicted"/>
<evidence type="ECO:0000313" key="1">
    <source>
        <dbReference type="EMBL" id="SEM09500.1"/>
    </source>
</evidence>
<gene>
    <name evidence="1" type="ORF">SAMN04489760_10425</name>
</gene>
<sequence>MNNLEKEVSGRIHEFDVMSLLRLLKTLNYSSEEIRFRSHNSICSQSGLIHDILFNQEPVREAVITLNMGLLGVQSPLPSYFRKKMEGEETGRGSLADFIAYFDHKLIRDYLCNIYPEINHFFFPHWELTKRRYLHILNLKSISTLHWLFQKVFPEIGVQVENAVLSSDVQTQPVRLGKTALGHDAIFGHKTSIPINGLRITLYSEEEMTDTQVPWPREIKNRLSSLVFPVLQPVGIDLEILLVLKSQKRWVRLHAETYLGYDRIQSDEETYRRVRIFRGHVGEFFRAAGEGTVAGESG</sequence>
<dbReference type="RefSeq" id="WP_139198206.1">
    <property type="nucleotide sequence ID" value="NZ_FOBS01000004.1"/>
</dbReference>
<organism evidence="1 2">
    <name type="scientific">Syntrophus gentianae</name>
    <dbReference type="NCBI Taxonomy" id="43775"/>
    <lineage>
        <taxon>Bacteria</taxon>
        <taxon>Pseudomonadati</taxon>
        <taxon>Thermodesulfobacteriota</taxon>
        <taxon>Syntrophia</taxon>
        <taxon>Syntrophales</taxon>
        <taxon>Syntrophaceae</taxon>
        <taxon>Syntrophus</taxon>
    </lineage>
</organism>
<name>A0A1H7VK02_9BACT</name>